<dbReference type="GO" id="GO:0036424">
    <property type="term" value="F:L-phosphoserine phosphatase activity"/>
    <property type="evidence" value="ECO:0007669"/>
    <property type="project" value="TreeGrafter"/>
</dbReference>
<dbReference type="Proteomes" id="UP000554482">
    <property type="component" value="Unassembled WGS sequence"/>
</dbReference>
<dbReference type="InterPro" id="IPR050582">
    <property type="entry name" value="HAD-like_SerB"/>
</dbReference>
<dbReference type="FunFam" id="3.40.50.1000:FF:000114">
    <property type="entry name" value="Phosphoserine phosphatase, chloroplastic"/>
    <property type="match status" value="1"/>
</dbReference>
<organism evidence="6 7">
    <name type="scientific">Thalictrum thalictroides</name>
    <name type="common">Rue-anemone</name>
    <name type="synonym">Anemone thalictroides</name>
    <dbReference type="NCBI Taxonomy" id="46969"/>
    <lineage>
        <taxon>Eukaryota</taxon>
        <taxon>Viridiplantae</taxon>
        <taxon>Streptophyta</taxon>
        <taxon>Embryophyta</taxon>
        <taxon>Tracheophyta</taxon>
        <taxon>Spermatophyta</taxon>
        <taxon>Magnoliopsida</taxon>
        <taxon>Ranunculales</taxon>
        <taxon>Ranunculaceae</taxon>
        <taxon>Thalictroideae</taxon>
        <taxon>Thalictrum</taxon>
    </lineage>
</organism>
<gene>
    <name evidence="6" type="ORF">FRX31_035188</name>
</gene>
<evidence type="ECO:0000313" key="6">
    <source>
        <dbReference type="EMBL" id="KAF5175225.1"/>
    </source>
</evidence>
<evidence type="ECO:0000256" key="2">
    <source>
        <dbReference type="ARBA" id="ARBA00022605"/>
    </source>
</evidence>
<evidence type="ECO:0000256" key="1">
    <source>
        <dbReference type="ARBA" id="ARBA00001946"/>
    </source>
</evidence>
<dbReference type="OrthoDB" id="27226at2759"/>
<evidence type="ECO:0000256" key="5">
    <source>
        <dbReference type="ARBA" id="ARBA00022842"/>
    </source>
</evidence>
<dbReference type="AlphaFoldDB" id="A0A7J6USJ8"/>
<protein>
    <submittedName>
        <fullName evidence="6">Phosphoserine phosphatase protein</fullName>
    </submittedName>
</protein>
<comment type="caution">
    <text evidence="6">The sequence shown here is derived from an EMBL/GenBank/DDBJ whole genome shotgun (WGS) entry which is preliminary data.</text>
</comment>
<name>A0A7J6USJ8_THATH</name>
<dbReference type="FunFam" id="1.10.150.210:FF:000003">
    <property type="entry name" value="Phosphoserine phosphatase SerB"/>
    <property type="match status" value="1"/>
</dbReference>
<feature type="non-terminal residue" evidence="6">
    <location>
        <position position="1"/>
    </location>
</feature>
<dbReference type="EMBL" id="JABWDY010044318">
    <property type="protein sequence ID" value="KAF5175225.1"/>
    <property type="molecule type" value="Genomic_DNA"/>
</dbReference>
<keyword evidence="7" id="KW-1185">Reference proteome</keyword>
<keyword evidence="2" id="KW-0028">Amino-acid biosynthesis</keyword>
<keyword evidence="4" id="KW-0378">Hydrolase</keyword>
<evidence type="ECO:0000256" key="4">
    <source>
        <dbReference type="ARBA" id="ARBA00022801"/>
    </source>
</evidence>
<keyword evidence="5" id="KW-0460">Magnesium</keyword>
<keyword evidence="3" id="KW-0479">Metal-binding</keyword>
<proteinExistence type="predicted"/>
<dbReference type="GO" id="GO:0006564">
    <property type="term" value="P:L-serine biosynthetic process"/>
    <property type="evidence" value="ECO:0007669"/>
    <property type="project" value="TreeGrafter"/>
</dbReference>
<dbReference type="Gene3D" id="1.10.150.210">
    <property type="entry name" value="Phosphoserine phosphatase, domain 2"/>
    <property type="match status" value="1"/>
</dbReference>
<dbReference type="GO" id="GO:0000287">
    <property type="term" value="F:magnesium ion binding"/>
    <property type="evidence" value="ECO:0007669"/>
    <property type="project" value="TreeGrafter"/>
</dbReference>
<evidence type="ECO:0000313" key="7">
    <source>
        <dbReference type="Proteomes" id="UP000554482"/>
    </source>
</evidence>
<dbReference type="InterPro" id="IPR036412">
    <property type="entry name" value="HAD-like_sf"/>
</dbReference>
<dbReference type="PANTHER" id="PTHR43344:SF2">
    <property type="entry name" value="PHOSPHOSERINE PHOSPHATASE"/>
    <property type="match status" value="1"/>
</dbReference>
<dbReference type="GO" id="GO:0009507">
    <property type="term" value="C:chloroplast"/>
    <property type="evidence" value="ECO:0007669"/>
    <property type="project" value="TreeGrafter"/>
</dbReference>
<dbReference type="PANTHER" id="PTHR43344">
    <property type="entry name" value="PHOSPHOSERINE PHOSPHATASE"/>
    <property type="match status" value="1"/>
</dbReference>
<reference evidence="6 7" key="1">
    <citation type="submission" date="2020-06" db="EMBL/GenBank/DDBJ databases">
        <title>Transcriptomic and genomic resources for Thalictrum thalictroides and T. hernandezii: Facilitating candidate gene discovery in an emerging model plant lineage.</title>
        <authorList>
            <person name="Arias T."/>
            <person name="Riano-Pachon D.M."/>
            <person name="Di Stilio V.S."/>
        </authorList>
    </citation>
    <scope>NUCLEOTIDE SEQUENCE [LARGE SCALE GENOMIC DNA]</scope>
    <source>
        <strain evidence="7">cv. WT478/WT964</strain>
        <tissue evidence="6">Leaves</tissue>
    </source>
</reference>
<evidence type="ECO:0000256" key="3">
    <source>
        <dbReference type="ARBA" id="ARBA00022723"/>
    </source>
</evidence>
<sequence length="152" mass="16895">MEGLISARTVNPIRPPSCCKRLLQSHRCATQKLYKYPLKLMTQFKTITPMATSARSTDSIIPTHLDNTQPSKDVLEIWQNADAVCFDVDSTVCIDEGIDEFAEFCGAGKAVAEWTARAMGGSVPFEEALAARLSLFNPSWSQLQEFLEKRPP</sequence>
<accession>A0A7J6USJ8</accession>
<comment type="cofactor">
    <cofactor evidence="1">
        <name>Mg(2+)</name>
        <dbReference type="ChEBI" id="CHEBI:18420"/>
    </cofactor>
</comment>
<dbReference type="SUPFAM" id="SSF56784">
    <property type="entry name" value="HAD-like"/>
    <property type="match status" value="1"/>
</dbReference>